<gene>
    <name evidence="1" type="ORF">Bhyg_06079</name>
</gene>
<keyword evidence="2" id="KW-1185">Reference proteome</keyword>
<evidence type="ECO:0000313" key="1">
    <source>
        <dbReference type="EMBL" id="KAJ6641144.1"/>
    </source>
</evidence>
<comment type="caution">
    <text evidence="1">The sequence shown here is derived from an EMBL/GenBank/DDBJ whole genome shotgun (WGS) entry which is preliminary data.</text>
</comment>
<organism evidence="1 2">
    <name type="scientific">Pseudolycoriella hygida</name>
    <dbReference type="NCBI Taxonomy" id="35572"/>
    <lineage>
        <taxon>Eukaryota</taxon>
        <taxon>Metazoa</taxon>
        <taxon>Ecdysozoa</taxon>
        <taxon>Arthropoda</taxon>
        <taxon>Hexapoda</taxon>
        <taxon>Insecta</taxon>
        <taxon>Pterygota</taxon>
        <taxon>Neoptera</taxon>
        <taxon>Endopterygota</taxon>
        <taxon>Diptera</taxon>
        <taxon>Nematocera</taxon>
        <taxon>Sciaroidea</taxon>
        <taxon>Sciaridae</taxon>
        <taxon>Pseudolycoriella</taxon>
    </lineage>
</organism>
<sequence>LKRDMTAINESTIASLVTTSPNLLKFDATAGIEVFSKEDGRKKNVVCARR</sequence>
<dbReference type="EMBL" id="WJQU01000002">
    <property type="protein sequence ID" value="KAJ6641144.1"/>
    <property type="molecule type" value="Genomic_DNA"/>
</dbReference>
<evidence type="ECO:0000313" key="2">
    <source>
        <dbReference type="Proteomes" id="UP001151699"/>
    </source>
</evidence>
<accession>A0A9Q0S1L4</accession>
<dbReference type="Proteomes" id="UP001151699">
    <property type="component" value="Chromosome B"/>
</dbReference>
<feature type="non-terminal residue" evidence="1">
    <location>
        <position position="1"/>
    </location>
</feature>
<protein>
    <submittedName>
        <fullName evidence="1">Uncharacterized protein</fullName>
    </submittedName>
</protein>
<name>A0A9Q0S1L4_9DIPT</name>
<reference evidence="1" key="1">
    <citation type="submission" date="2022-07" db="EMBL/GenBank/DDBJ databases">
        <authorList>
            <person name="Trinca V."/>
            <person name="Uliana J.V.C."/>
            <person name="Torres T.T."/>
            <person name="Ward R.J."/>
            <person name="Monesi N."/>
        </authorList>
    </citation>
    <scope>NUCLEOTIDE SEQUENCE</scope>
    <source>
        <strain evidence="1">HSMRA1968</strain>
        <tissue evidence="1">Whole embryos</tissue>
    </source>
</reference>
<proteinExistence type="predicted"/>
<dbReference type="AlphaFoldDB" id="A0A9Q0S1L4"/>